<keyword evidence="3" id="KW-1185">Reference proteome</keyword>
<keyword evidence="2" id="KW-1133">Transmembrane helix</keyword>
<feature type="transmembrane region" description="Helical" evidence="2">
    <location>
        <begin position="50"/>
        <end position="76"/>
    </location>
</feature>
<dbReference type="AlphaFoldDB" id="A0A8B8BG65"/>
<keyword evidence="2" id="KW-0472">Membrane</keyword>
<dbReference type="Proteomes" id="UP000694844">
    <property type="component" value="Chromosome 8"/>
</dbReference>
<evidence type="ECO:0000256" key="1">
    <source>
        <dbReference type="SAM" id="MobiDB-lite"/>
    </source>
</evidence>
<dbReference type="KEGG" id="cvn:111109837"/>
<protein>
    <submittedName>
        <fullName evidence="4">Uncharacterized protein LOC111109837</fullName>
    </submittedName>
</protein>
<feature type="region of interest" description="Disordered" evidence="1">
    <location>
        <begin position="91"/>
        <end position="128"/>
    </location>
</feature>
<name>A0A8B8BG65_CRAVI</name>
<sequence>MASAVSLWIFVLTFFNILRNFSVSAAYRYRRYSYYSYYSSDYSYTGSTTSSIPVGAVGGIVAAGVLLVFLVFFTIICCQIHTRANRAIHPSSVNVHQDRGHRPSPLEYKTYGPPRPTKPAYPPPIPRY</sequence>
<gene>
    <name evidence="4" type="primary">LOC111109837</name>
</gene>
<accession>A0A8B8BG65</accession>
<organism evidence="3 4">
    <name type="scientific">Crassostrea virginica</name>
    <name type="common">Eastern oyster</name>
    <dbReference type="NCBI Taxonomy" id="6565"/>
    <lineage>
        <taxon>Eukaryota</taxon>
        <taxon>Metazoa</taxon>
        <taxon>Spiralia</taxon>
        <taxon>Lophotrochozoa</taxon>
        <taxon>Mollusca</taxon>
        <taxon>Bivalvia</taxon>
        <taxon>Autobranchia</taxon>
        <taxon>Pteriomorphia</taxon>
        <taxon>Ostreida</taxon>
        <taxon>Ostreoidea</taxon>
        <taxon>Ostreidae</taxon>
        <taxon>Crassostrea</taxon>
    </lineage>
</organism>
<evidence type="ECO:0000256" key="2">
    <source>
        <dbReference type="SAM" id="Phobius"/>
    </source>
</evidence>
<feature type="compositionally biased region" description="Pro residues" evidence="1">
    <location>
        <begin position="113"/>
        <end position="128"/>
    </location>
</feature>
<evidence type="ECO:0000313" key="3">
    <source>
        <dbReference type="Proteomes" id="UP000694844"/>
    </source>
</evidence>
<reference evidence="4" key="1">
    <citation type="submission" date="2025-08" db="UniProtKB">
        <authorList>
            <consortium name="RefSeq"/>
        </authorList>
    </citation>
    <scope>IDENTIFICATION</scope>
    <source>
        <tissue evidence="4">Whole sample</tissue>
    </source>
</reference>
<dbReference type="GeneID" id="111109837"/>
<dbReference type="RefSeq" id="XP_022301794.1">
    <property type="nucleotide sequence ID" value="XM_022446086.1"/>
</dbReference>
<evidence type="ECO:0000313" key="4">
    <source>
        <dbReference type="RefSeq" id="XP_022301794.1"/>
    </source>
</evidence>
<proteinExistence type="predicted"/>
<keyword evidence="2" id="KW-0812">Transmembrane</keyword>